<organism evidence="2 3">
    <name type="scientific">Micromonospora ureilytica</name>
    <dbReference type="NCBI Taxonomy" id="709868"/>
    <lineage>
        <taxon>Bacteria</taxon>
        <taxon>Bacillati</taxon>
        <taxon>Actinomycetota</taxon>
        <taxon>Actinomycetes</taxon>
        <taxon>Micromonosporales</taxon>
        <taxon>Micromonosporaceae</taxon>
        <taxon>Micromonospora</taxon>
    </lineage>
</organism>
<sequence length="91" mass="10255">MQNEVWSGDLRAERPKHSPLRPSWRCPVCGILWPCSAAKLRLLGQYREDRPGLLIHLAKVQEEAAADLTKLNPGIALPDLTPRFVGWAESR</sequence>
<keyword evidence="3" id="KW-1185">Reference proteome</keyword>
<evidence type="ECO:0008006" key="4">
    <source>
        <dbReference type="Google" id="ProtNLM"/>
    </source>
</evidence>
<gene>
    <name evidence="2" type="ORF">IW248_001925</name>
</gene>
<dbReference type="EMBL" id="JADOTX010000001">
    <property type="protein sequence ID" value="MBG6065638.1"/>
    <property type="molecule type" value="Genomic_DNA"/>
</dbReference>
<evidence type="ECO:0000313" key="2">
    <source>
        <dbReference type="EMBL" id="MBG6065638.1"/>
    </source>
</evidence>
<dbReference type="Proteomes" id="UP000614915">
    <property type="component" value="Unassembled WGS sequence"/>
</dbReference>
<reference evidence="2 3" key="1">
    <citation type="submission" date="2020-11" db="EMBL/GenBank/DDBJ databases">
        <title>Sequencing the genomes of 1000 actinobacteria strains.</title>
        <authorList>
            <person name="Klenk H.-P."/>
        </authorList>
    </citation>
    <scope>NUCLEOTIDE SEQUENCE [LARGE SCALE GENOMIC DNA]</scope>
    <source>
        <strain evidence="2 3">DSM 101692</strain>
    </source>
</reference>
<comment type="caution">
    <text evidence="2">The sequence shown here is derived from an EMBL/GenBank/DDBJ whole genome shotgun (WGS) entry which is preliminary data.</text>
</comment>
<accession>A0ABS0JEZ0</accession>
<evidence type="ECO:0000313" key="3">
    <source>
        <dbReference type="Proteomes" id="UP000614915"/>
    </source>
</evidence>
<dbReference type="InterPro" id="IPR018527">
    <property type="entry name" value="Rubredoxin_Fe_BS"/>
</dbReference>
<evidence type="ECO:0000256" key="1">
    <source>
        <dbReference type="ARBA" id="ARBA00022723"/>
    </source>
</evidence>
<proteinExistence type="predicted"/>
<protein>
    <recommendedName>
        <fullName evidence="4">Flavin reductase</fullName>
    </recommendedName>
</protein>
<dbReference type="RefSeq" id="WP_196926652.1">
    <property type="nucleotide sequence ID" value="NZ_CP108567.1"/>
</dbReference>
<keyword evidence="1" id="KW-0479">Metal-binding</keyword>
<name>A0ABS0JEZ0_9ACTN</name>
<dbReference type="PROSITE" id="PS00202">
    <property type="entry name" value="RUBREDOXIN"/>
    <property type="match status" value="1"/>
</dbReference>